<reference evidence="7" key="2">
    <citation type="submission" date="2020-09" db="EMBL/GenBank/DDBJ databases">
        <authorList>
            <person name="Sun Q."/>
            <person name="Zhou Y."/>
        </authorList>
    </citation>
    <scope>NUCLEOTIDE SEQUENCE</scope>
    <source>
        <strain evidence="7">CGMCC 1.10998</strain>
    </source>
</reference>
<comment type="caution">
    <text evidence="7">The sequence shown here is derived from an EMBL/GenBank/DDBJ whole genome shotgun (WGS) entry which is preliminary data.</text>
</comment>
<evidence type="ECO:0000256" key="1">
    <source>
        <dbReference type="ARBA" id="ARBA00022491"/>
    </source>
</evidence>
<reference evidence="7" key="1">
    <citation type="journal article" date="2014" name="Int. J. Syst. Evol. Microbiol.">
        <title>Complete genome sequence of Corynebacterium casei LMG S-19264T (=DSM 44701T), isolated from a smear-ripened cheese.</title>
        <authorList>
            <consortium name="US DOE Joint Genome Institute (JGI-PGF)"/>
            <person name="Walter F."/>
            <person name="Albersmeier A."/>
            <person name="Kalinowski J."/>
            <person name="Ruckert C."/>
        </authorList>
    </citation>
    <scope>NUCLEOTIDE SEQUENCE</scope>
    <source>
        <strain evidence="7">CGMCC 1.10998</strain>
    </source>
</reference>
<dbReference type="InterPro" id="IPR009057">
    <property type="entry name" value="Homeodomain-like_sf"/>
</dbReference>
<accession>A0A916UCZ9</accession>
<proteinExistence type="predicted"/>
<evidence type="ECO:0000256" key="2">
    <source>
        <dbReference type="ARBA" id="ARBA00023015"/>
    </source>
</evidence>
<keyword evidence="4" id="KW-0804">Transcription</keyword>
<keyword evidence="8" id="KW-1185">Reference proteome</keyword>
<evidence type="ECO:0000256" key="3">
    <source>
        <dbReference type="ARBA" id="ARBA00023125"/>
    </source>
</evidence>
<evidence type="ECO:0000256" key="5">
    <source>
        <dbReference type="PROSITE-ProRule" id="PRU00335"/>
    </source>
</evidence>
<evidence type="ECO:0000313" key="7">
    <source>
        <dbReference type="EMBL" id="GGC68931.1"/>
    </source>
</evidence>
<dbReference type="PANTHER" id="PTHR30055:SF240">
    <property type="entry name" value="HTH-TYPE TRANSCRIPTIONAL REGULATOR ACRR"/>
    <property type="match status" value="1"/>
</dbReference>
<keyword evidence="3 5" id="KW-0238">DNA-binding</keyword>
<dbReference type="EMBL" id="BMED01000001">
    <property type="protein sequence ID" value="GGC68931.1"/>
    <property type="molecule type" value="Genomic_DNA"/>
</dbReference>
<dbReference type="InterPro" id="IPR036271">
    <property type="entry name" value="Tet_transcr_reg_TetR-rel_C_sf"/>
</dbReference>
<dbReference type="GO" id="GO:0003700">
    <property type="term" value="F:DNA-binding transcription factor activity"/>
    <property type="evidence" value="ECO:0007669"/>
    <property type="project" value="TreeGrafter"/>
</dbReference>
<sequence>MARKTKEEAQETYTALLDAAENVFREKGVTNTTLTDVAVAAGMTRGAIYWHFKDKIDLFKAMCDRAFMPMEALLNEVAAGPGNDPLQSLRQMALHMLNLVATDTRQRAVFDILFHHCEKNSALEFFVQDQEKRAECLDRVTLIFQAAVNQGQLPPDTDIWLAMHAHHAYLMGLISQWLESPEDYDLALHAETMVDIFLAGLKAKPPLKRSTEN</sequence>
<keyword evidence="2" id="KW-0805">Transcription regulation</keyword>
<dbReference type="RefSeq" id="WP_188565283.1">
    <property type="nucleotide sequence ID" value="NZ_BMED01000001.1"/>
</dbReference>
<protein>
    <submittedName>
        <fullName evidence="7">TetR family transcriptional regulator</fullName>
    </submittedName>
</protein>
<evidence type="ECO:0000313" key="8">
    <source>
        <dbReference type="Proteomes" id="UP000637423"/>
    </source>
</evidence>
<dbReference type="PANTHER" id="PTHR30055">
    <property type="entry name" value="HTH-TYPE TRANSCRIPTIONAL REGULATOR RUTR"/>
    <property type="match status" value="1"/>
</dbReference>
<dbReference type="InterPro" id="IPR013572">
    <property type="entry name" value="Tscrpt_reg_MAATS_C"/>
</dbReference>
<evidence type="ECO:0000256" key="4">
    <source>
        <dbReference type="ARBA" id="ARBA00023163"/>
    </source>
</evidence>
<keyword evidence="1" id="KW-0678">Repressor</keyword>
<organism evidence="7 8">
    <name type="scientific">Undibacterium terreum</name>
    <dbReference type="NCBI Taxonomy" id="1224302"/>
    <lineage>
        <taxon>Bacteria</taxon>
        <taxon>Pseudomonadati</taxon>
        <taxon>Pseudomonadota</taxon>
        <taxon>Betaproteobacteria</taxon>
        <taxon>Burkholderiales</taxon>
        <taxon>Oxalobacteraceae</taxon>
        <taxon>Undibacterium</taxon>
    </lineage>
</organism>
<dbReference type="Pfam" id="PF00440">
    <property type="entry name" value="TetR_N"/>
    <property type="match status" value="1"/>
</dbReference>
<dbReference type="SUPFAM" id="SSF48498">
    <property type="entry name" value="Tetracyclin repressor-like, C-terminal domain"/>
    <property type="match status" value="1"/>
</dbReference>
<dbReference type="Gene3D" id="1.10.357.10">
    <property type="entry name" value="Tetracycline Repressor, domain 2"/>
    <property type="match status" value="1"/>
</dbReference>
<dbReference type="PRINTS" id="PR00455">
    <property type="entry name" value="HTHTETR"/>
</dbReference>
<dbReference type="Proteomes" id="UP000637423">
    <property type="component" value="Unassembled WGS sequence"/>
</dbReference>
<dbReference type="InterPro" id="IPR050109">
    <property type="entry name" value="HTH-type_TetR-like_transc_reg"/>
</dbReference>
<feature type="domain" description="HTH tetR-type" evidence="6">
    <location>
        <begin position="10"/>
        <end position="70"/>
    </location>
</feature>
<feature type="DNA-binding region" description="H-T-H motif" evidence="5">
    <location>
        <begin position="33"/>
        <end position="52"/>
    </location>
</feature>
<dbReference type="Pfam" id="PF08361">
    <property type="entry name" value="TetR_C_2"/>
    <property type="match status" value="1"/>
</dbReference>
<gene>
    <name evidence="7" type="ORF">GCM10011396_14910</name>
</gene>
<dbReference type="PROSITE" id="PS50977">
    <property type="entry name" value="HTH_TETR_2"/>
    <property type="match status" value="1"/>
</dbReference>
<name>A0A916UCZ9_9BURK</name>
<dbReference type="AlphaFoldDB" id="A0A916UCZ9"/>
<dbReference type="InterPro" id="IPR001647">
    <property type="entry name" value="HTH_TetR"/>
</dbReference>
<dbReference type="GO" id="GO:0000976">
    <property type="term" value="F:transcription cis-regulatory region binding"/>
    <property type="evidence" value="ECO:0007669"/>
    <property type="project" value="TreeGrafter"/>
</dbReference>
<evidence type="ECO:0000259" key="6">
    <source>
        <dbReference type="PROSITE" id="PS50977"/>
    </source>
</evidence>
<dbReference type="SUPFAM" id="SSF46689">
    <property type="entry name" value="Homeodomain-like"/>
    <property type="match status" value="1"/>
</dbReference>